<dbReference type="GO" id="GO:0016757">
    <property type="term" value="F:glycosyltransferase activity"/>
    <property type="evidence" value="ECO:0007669"/>
    <property type="project" value="UniProtKB-KW"/>
</dbReference>
<name>A0A917S4P4_9ACTN</name>
<reference evidence="5" key="2">
    <citation type="submission" date="2020-09" db="EMBL/GenBank/DDBJ databases">
        <authorList>
            <person name="Sun Q."/>
            <person name="Zhou Y."/>
        </authorList>
    </citation>
    <scope>NUCLEOTIDE SEQUENCE</scope>
    <source>
        <strain evidence="5">CGMCC 4.7306</strain>
    </source>
</reference>
<dbReference type="EMBL" id="BMMZ01000003">
    <property type="protein sequence ID" value="GGL57490.1"/>
    <property type="molecule type" value="Genomic_DNA"/>
</dbReference>
<accession>A0A917S4P4</accession>
<evidence type="ECO:0000256" key="1">
    <source>
        <dbReference type="ARBA" id="ARBA00022676"/>
    </source>
</evidence>
<evidence type="ECO:0000313" key="5">
    <source>
        <dbReference type="EMBL" id="GGL57490.1"/>
    </source>
</evidence>
<evidence type="ECO:0000259" key="4">
    <source>
        <dbReference type="Pfam" id="PF13439"/>
    </source>
</evidence>
<protein>
    <submittedName>
        <fullName evidence="5">Glycosyl transferase</fullName>
    </submittedName>
</protein>
<dbReference type="Proteomes" id="UP000613840">
    <property type="component" value="Unassembled WGS sequence"/>
</dbReference>
<feature type="domain" description="Glycosyl transferase family 1" evidence="3">
    <location>
        <begin position="229"/>
        <end position="366"/>
    </location>
</feature>
<feature type="domain" description="Glycosyltransferase subfamily 4-like N-terminal" evidence="4">
    <location>
        <begin position="44"/>
        <end position="212"/>
    </location>
</feature>
<comment type="caution">
    <text evidence="5">The sequence shown here is derived from an EMBL/GenBank/DDBJ whole genome shotgun (WGS) entry which is preliminary data.</text>
</comment>
<dbReference type="Pfam" id="PF00534">
    <property type="entry name" value="Glycos_transf_1"/>
    <property type="match status" value="1"/>
</dbReference>
<dbReference type="SUPFAM" id="SSF53756">
    <property type="entry name" value="UDP-Glycosyltransferase/glycogen phosphorylase"/>
    <property type="match status" value="1"/>
</dbReference>
<keyword evidence="2 5" id="KW-0808">Transferase</keyword>
<dbReference type="InterPro" id="IPR050194">
    <property type="entry name" value="Glycosyltransferase_grp1"/>
</dbReference>
<evidence type="ECO:0000259" key="3">
    <source>
        <dbReference type="Pfam" id="PF00534"/>
    </source>
</evidence>
<dbReference type="GO" id="GO:1901137">
    <property type="term" value="P:carbohydrate derivative biosynthetic process"/>
    <property type="evidence" value="ECO:0007669"/>
    <property type="project" value="UniProtKB-ARBA"/>
</dbReference>
<dbReference type="PANTHER" id="PTHR45947:SF3">
    <property type="entry name" value="SULFOQUINOVOSYL TRANSFERASE SQD2"/>
    <property type="match status" value="1"/>
</dbReference>
<dbReference type="RefSeq" id="WP_188894560.1">
    <property type="nucleotide sequence ID" value="NZ_BMMZ01000003.1"/>
</dbReference>
<evidence type="ECO:0000256" key="2">
    <source>
        <dbReference type="ARBA" id="ARBA00022679"/>
    </source>
</evidence>
<dbReference type="Pfam" id="PF13439">
    <property type="entry name" value="Glyco_transf_4"/>
    <property type="match status" value="1"/>
</dbReference>
<dbReference type="InterPro" id="IPR001296">
    <property type="entry name" value="Glyco_trans_1"/>
</dbReference>
<keyword evidence="1" id="KW-0328">Glycosyltransferase</keyword>
<proteinExistence type="predicted"/>
<organism evidence="5 6">
    <name type="scientific">Microlunatus endophyticus</name>
    <dbReference type="NCBI Taxonomy" id="1716077"/>
    <lineage>
        <taxon>Bacteria</taxon>
        <taxon>Bacillati</taxon>
        <taxon>Actinomycetota</taxon>
        <taxon>Actinomycetes</taxon>
        <taxon>Propionibacteriales</taxon>
        <taxon>Propionibacteriaceae</taxon>
        <taxon>Microlunatus</taxon>
    </lineage>
</organism>
<dbReference type="Gene3D" id="3.40.50.2000">
    <property type="entry name" value="Glycogen Phosphorylase B"/>
    <property type="match status" value="2"/>
</dbReference>
<dbReference type="PANTHER" id="PTHR45947">
    <property type="entry name" value="SULFOQUINOVOSYL TRANSFERASE SQD2"/>
    <property type="match status" value="1"/>
</dbReference>
<sequence>MTRQDVGRRTVFHHSVRCEHDPDQVHRVNPMRIALVTETWVPAVDGVVTRLRVTIAELVRRGHQVLLIAPSGHGTSEHPDGVTVVEAPSVASRFVSDGRRFGVPLRGPVRRALQEFRPDVVHVLSPYILCRPAITAARQLSVPVVGSFHYHLPDAARSTGLGLLSRPLWAYLRHQHGHADHTLATSHAMVQVMRELQVGPVSLWPFGVDLQRFTPLRRTPSARRALVGDRETTIALYVGRLAPEKGVERLVPLAHDPRITLVVVGDGQLRPRLERELSGTGAVLTGWLSGDALADAYAAADVFTFPSDSETLGFVLIEALASGLPALAADSAPTAEILGDSGAGVLLRRPQWAGAAELVARLGRGSGRSRAAAAARSRASGWDWSAATDSLLDVYRSLVGSEPVLVG</sequence>
<keyword evidence="6" id="KW-1185">Reference proteome</keyword>
<reference evidence="5" key="1">
    <citation type="journal article" date="2014" name="Int. J. Syst. Evol. Microbiol.">
        <title>Complete genome sequence of Corynebacterium casei LMG S-19264T (=DSM 44701T), isolated from a smear-ripened cheese.</title>
        <authorList>
            <consortium name="US DOE Joint Genome Institute (JGI-PGF)"/>
            <person name="Walter F."/>
            <person name="Albersmeier A."/>
            <person name="Kalinowski J."/>
            <person name="Ruckert C."/>
        </authorList>
    </citation>
    <scope>NUCLEOTIDE SEQUENCE</scope>
    <source>
        <strain evidence="5">CGMCC 4.7306</strain>
    </source>
</reference>
<dbReference type="AlphaFoldDB" id="A0A917S4P4"/>
<evidence type="ECO:0000313" key="6">
    <source>
        <dbReference type="Proteomes" id="UP000613840"/>
    </source>
</evidence>
<dbReference type="InterPro" id="IPR028098">
    <property type="entry name" value="Glyco_trans_4-like_N"/>
</dbReference>
<gene>
    <name evidence="5" type="ORF">GCM10011575_14800</name>
</gene>